<feature type="chain" id="PRO_5012076693" evidence="4">
    <location>
        <begin position="23"/>
        <end position="1297"/>
    </location>
</feature>
<dbReference type="InterPro" id="IPR036770">
    <property type="entry name" value="Ankyrin_rpt-contain_sf"/>
</dbReference>
<dbReference type="InterPro" id="IPR054471">
    <property type="entry name" value="GPIID_WHD"/>
</dbReference>
<name>A0A1V6U2H0_9EURO</name>
<feature type="domain" description="Nephrocystin 3-like N-terminal" evidence="8">
    <location>
        <begin position="383"/>
        <end position="432"/>
    </location>
</feature>
<dbReference type="InterPro" id="IPR027417">
    <property type="entry name" value="P-loop_NTPase"/>
</dbReference>
<dbReference type="InterPro" id="IPR056884">
    <property type="entry name" value="NPHP3-like_N"/>
</dbReference>
<keyword evidence="10" id="KW-1185">Reference proteome</keyword>
<proteinExistence type="predicted"/>
<feature type="domain" description="Nucleoside phosphorylase" evidence="5">
    <location>
        <begin position="25"/>
        <end position="290"/>
    </location>
</feature>
<feature type="domain" description="Nephrocystin 3-like N-terminal" evidence="8">
    <location>
        <begin position="435"/>
        <end position="523"/>
    </location>
</feature>
<evidence type="ECO:0000256" key="4">
    <source>
        <dbReference type="SAM" id="SignalP"/>
    </source>
</evidence>
<evidence type="ECO:0000259" key="6">
    <source>
        <dbReference type="Pfam" id="PF22939"/>
    </source>
</evidence>
<feature type="repeat" description="ANK" evidence="2">
    <location>
        <begin position="990"/>
        <end position="1022"/>
    </location>
</feature>
<feature type="domain" description="DUF7069" evidence="7">
    <location>
        <begin position="554"/>
        <end position="611"/>
    </location>
</feature>
<feature type="region of interest" description="Disordered" evidence="3">
    <location>
        <begin position="1278"/>
        <end position="1297"/>
    </location>
</feature>
<accession>A0A1V6U2H0</accession>
<evidence type="ECO:0000259" key="7">
    <source>
        <dbReference type="Pfam" id="PF23239"/>
    </source>
</evidence>
<comment type="caution">
    <text evidence="9">The sequence shown here is derived from an EMBL/GenBank/DDBJ whole genome shotgun (WGS) entry which is preliminary data.</text>
</comment>
<keyword evidence="4" id="KW-0732">Signal</keyword>
<dbReference type="GO" id="GO:0003824">
    <property type="term" value="F:catalytic activity"/>
    <property type="evidence" value="ECO:0007669"/>
    <property type="project" value="InterPro"/>
</dbReference>
<feature type="repeat" description="ANK" evidence="2">
    <location>
        <begin position="1188"/>
        <end position="1220"/>
    </location>
</feature>
<dbReference type="InterPro" id="IPR002110">
    <property type="entry name" value="Ankyrin_rpt"/>
</dbReference>
<dbReference type="SUPFAM" id="SSF53167">
    <property type="entry name" value="Purine and uridine phosphorylases"/>
    <property type="match status" value="1"/>
</dbReference>
<dbReference type="SUPFAM" id="SSF48403">
    <property type="entry name" value="Ankyrin repeat"/>
    <property type="match status" value="2"/>
</dbReference>
<dbReference type="Gene3D" id="3.40.50.1580">
    <property type="entry name" value="Nucleoside phosphorylase domain"/>
    <property type="match status" value="1"/>
</dbReference>
<feature type="repeat" description="ANK" evidence="2">
    <location>
        <begin position="1023"/>
        <end position="1055"/>
    </location>
</feature>
<dbReference type="Gene3D" id="1.25.40.20">
    <property type="entry name" value="Ankyrin repeat-containing domain"/>
    <property type="match status" value="4"/>
</dbReference>
<feature type="signal peptide" evidence="4">
    <location>
        <begin position="1"/>
        <end position="22"/>
    </location>
</feature>
<feature type="domain" description="GPI inositol-deacylase winged helix" evidence="6">
    <location>
        <begin position="645"/>
        <end position="726"/>
    </location>
</feature>
<gene>
    <name evidence="9" type="ORF">PENFLA_c001G04688</name>
</gene>
<dbReference type="Gene3D" id="3.40.50.300">
    <property type="entry name" value="P-loop containing nucleotide triphosphate hydrolases"/>
    <property type="match status" value="1"/>
</dbReference>
<evidence type="ECO:0000256" key="1">
    <source>
        <dbReference type="ARBA" id="ARBA00022737"/>
    </source>
</evidence>
<feature type="repeat" description="ANK" evidence="2">
    <location>
        <begin position="957"/>
        <end position="989"/>
    </location>
</feature>
<evidence type="ECO:0000313" key="9">
    <source>
        <dbReference type="EMBL" id="OQE32554.1"/>
    </source>
</evidence>
<feature type="repeat" description="ANK" evidence="2">
    <location>
        <begin position="1221"/>
        <end position="1253"/>
    </location>
</feature>
<dbReference type="Pfam" id="PF22939">
    <property type="entry name" value="WHD_GPIID"/>
    <property type="match status" value="1"/>
</dbReference>
<dbReference type="Pfam" id="PF00023">
    <property type="entry name" value="Ank"/>
    <property type="match status" value="5"/>
</dbReference>
<dbReference type="Pfam" id="PF23239">
    <property type="entry name" value="DUF7069"/>
    <property type="match status" value="1"/>
</dbReference>
<dbReference type="STRING" id="254877.A0A1V6U2H0"/>
<feature type="repeat" description="ANK" evidence="2">
    <location>
        <begin position="924"/>
        <end position="956"/>
    </location>
</feature>
<reference evidence="10" key="1">
    <citation type="journal article" date="2017" name="Nat. Microbiol.">
        <title>Global analysis of biosynthetic gene clusters reveals vast potential of secondary metabolite production in Penicillium species.</title>
        <authorList>
            <person name="Nielsen J.C."/>
            <person name="Grijseels S."/>
            <person name="Prigent S."/>
            <person name="Ji B."/>
            <person name="Dainat J."/>
            <person name="Nielsen K.F."/>
            <person name="Frisvad J.C."/>
            <person name="Workman M."/>
            <person name="Nielsen J."/>
        </authorList>
    </citation>
    <scope>NUCLEOTIDE SEQUENCE [LARGE SCALE GENOMIC DNA]</scope>
    <source>
        <strain evidence="10">IBT 14082</strain>
    </source>
</reference>
<dbReference type="InterPro" id="IPR000845">
    <property type="entry name" value="Nucleoside_phosphorylase_d"/>
</dbReference>
<evidence type="ECO:0000259" key="5">
    <source>
        <dbReference type="Pfam" id="PF01048"/>
    </source>
</evidence>
<dbReference type="PROSITE" id="PS50088">
    <property type="entry name" value="ANK_REPEAT"/>
    <property type="match status" value="11"/>
</dbReference>
<keyword evidence="1" id="KW-0677">Repeat</keyword>
<dbReference type="SMART" id="SM00248">
    <property type="entry name" value="ANK"/>
    <property type="match status" value="13"/>
</dbReference>
<dbReference type="Pfam" id="PF12796">
    <property type="entry name" value="Ank_2"/>
    <property type="match status" value="3"/>
</dbReference>
<keyword evidence="2" id="KW-0040">ANK repeat</keyword>
<dbReference type="Pfam" id="PF24883">
    <property type="entry name" value="NPHP3_N"/>
    <property type="match status" value="2"/>
</dbReference>
<dbReference type="InterPro" id="IPR053137">
    <property type="entry name" value="NLR-like"/>
</dbReference>
<dbReference type="GO" id="GO:0009116">
    <property type="term" value="P:nucleoside metabolic process"/>
    <property type="evidence" value="ECO:0007669"/>
    <property type="project" value="InterPro"/>
</dbReference>
<dbReference type="PROSITE" id="PS50297">
    <property type="entry name" value="ANK_REP_REGION"/>
    <property type="match status" value="5"/>
</dbReference>
<feature type="repeat" description="ANK" evidence="2">
    <location>
        <begin position="1092"/>
        <end position="1121"/>
    </location>
</feature>
<evidence type="ECO:0000256" key="2">
    <source>
        <dbReference type="PROSITE-ProRule" id="PRU00023"/>
    </source>
</evidence>
<dbReference type="Pfam" id="PF01048">
    <property type="entry name" value="PNP_UDP_1"/>
    <property type="match status" value="1"/>
</dbReference>
<feature type="repeat" description="ANK" evidence="2">
    <location>
        <begin position="1056"/>
        <end position="1088"/>
    </location>
</feature>
<feature type="repeat" description="ANK" evidence="2">
    <location>
        <begin position="1125"/>
        <end position="1154"/>
    </location>
</feature>
<feature type="repeat" description="ANK" evidence="2">
    <location>
        <begin position="860"/>
        <end position="892"/>
    </location>
</feature>
<protein>
    <submittedName>
        <fullName evidence="9">Uncharacterized protein</fullName>
    </submittedName>
</protein>
<feature type="repeat" description="ANK" evidence="2">
    <location>
        <begin position="1155"/>
        <end position="1187"/>
    </location>
</feature>
<organism evidence="9 10">
    <name type="scientific">Penicillium flavigenum</name>
    <dbReference type="NCBI Taxonomy" id="254877"/>
    <lineage>
        <taxon>Eukaryota</taxon>
        <taxon>Fungi</taxon>
        <taxon>Dikarya</taxon>
        <taxon>Ascomycota</taxon>
        <taxon>Pezizomycotina</taxon>
        <taxon>Eurotiomycetes</taxon>
        <taxon>Eurotiomycetidae</taxon>
        <taxon>Eurotiales</taxon>
        <taxon>Aspergillaceae</taxon>
        <taxon>Penicillium</taxon>
    </lineage>
</organism>
<dbReference type="Proteomes" id="UP000191342">
    <property type="component" value="Unassembled WGS sequence"/>
</dbReference>
<sequence length="1297" mass="144550">MSDPAGYTVGWICALLVEYIAAQEFLDEEHDKPRFVSPNDANDYTLGRMGEHNVVIAVLPDGEYGTASAASVATNMLNSFHNIRIGLMVGIGGGVPSESHDIRLGDVVVSAPRDGESGVFQYDFGKSIQDQRFQHTRFLNQPPAILRAAMSGIRTQYERKGHQLEEAINGIFGKNTRLRRKYKQPEPITDRLFHPEVIHNPAGCAICAVDPSTLVLRRERADDEDTPTIHYGVIASGNQLMKDALIRDRLAAEKDVLCFEMEAAGLMNTFPCLVIRGICDYSDSHKNKEWQGYAAMVAAAYAKDLLQRIPLNRIEAEERISVVVSEELKGIQRRLDQAYSQHERHFSEEKARVLTDQQHRCYQVFKVVNYAEQKNINPKRAEGTCQWALRSSEYIRWWESNCNDLLWVSADPGCGKSVLARSLIDDYLETSHPSLFSQQPHLLQHAIPAWEKNGGMLRQEVDELWRILIAATSASCKTICIFDALDECRETDQRRLIEKLQAFHRQPSSSTEETWLKFLVTSRPYDHIHDHFRAITDSFPHIHIKGEERNDQIHEEIDLVVRIRVRELAKTVPLSPEVHYRIEQQLLQMEHRTYLWLHLAIDDIRTTFKDSLRPGEGWITLIPPSVNAAYEKILCRIPAGLMDRVKKILEIIVAARRPLTMREMAMALGIATSSGLQTTKQAGLDPIGLDGKLRRWCGLFVFTNNSKIYLIHQTAREYLIEKRNSSNLKSAHWSSLTDAEDQMAEICLTYLLMEDLEYDKDDSGSHTRCFLEYSAVHWPDHVRKMALTSTQKETHRVHRLYDIGGKPFSMWYPIFWKAIRPYERTPVMSALHLAAFNGHEQEVHYILGEDKSDVNTPDDTTTYPVMWASLNGHDRIVELLLERGADANAQGRRYGNALQAACSGGHDKIAQMLLERGVNVQDRRYRNTLQAACAGGHDKIAQMLLERGVDINAQGGEYGNALQATCAEGHDKIAQMLLERGADVNAQGGRYGNTLQAACAGGHNKIVQMLLERGADINAQGGEYGNALQATCAEGHDKIAQMLLERGADVNAQGGRYGNTLQAACADGHDKIAQILLERGVDVNAQGGIYGNAFQAACSGGHDKIAQMLLERGADVNAQGGCFGNALQAACTRGHDNIAQMLLERGVDINAQGGRYGNALQAACYRGHDKIANMLLERGADVNAQGGEYGNTLQAACARGHNKIVQILLERGADVNAQGGRYGNTLQAACYRGHDKIANMLLERGADVNAQGGRYGNAVRAARRGGYHHVVQMLQGHHCADQSTSQHSPSKRLKLSS</sequence>
<dbReference type="EMBL" id="MLQL01000001">
    <property type="protein sequence ID" value="OQE32554.1"/>
    <property type="molecule type" value="Genomic_DNA"/>
</dbReference>
<dbReference type="InterPro" id="IPR055497">
    <property type="entry name" value="DUF7069"/>
</dbReference>
<dbReference type="OrthoDB" id="1577640at2759"/>
<evidence type="ECO:0000256" key="3">
    <source>
        <dbReference type="SAM" id="MobiDB-lite"/>
    </source>
</evidence>
<evidence type="ECO:0000259" key="8">
    <source>
        <dbReference type="Pfam" id="PF24883"/>
    </source>
</evidence>
<evidence type="ECO:0000313" key="10">
    <source>
        <dbReference type="Proteomes" id="UP000191342"/>
    </source>
</evidence>
<dbReference type="InterPro" id="IPR035994">
    <property type="entry name" value="Nucleoside_phosphorylase_sf"/>
</dbReference>
<dbReference type="PANTHER" id="PTHR46082">
    <property type="entry name" value="ATP/GTP-BINDING PROTEIN-RELATED"/>
    <property type="match status" value="1"/>
</dbReference>
<dbReference type="PANTHER" id="PTHR46082:SF11">
    <property type="entry name" value="AAA+ ATPASE DOMAIN-CONTAINING PROTEIN-RELATED"/>
    <property type="match status" value="1"/>
</dbReference>